<sequence length="139" mass="15567">MSLCFGGYKPTLLGYSDFDIAGDIDSRKSTSGYVIKFSGGVLAWQSRLQTCVLFTIEADFISIIEACKELLWLKNFLQEIGFVQDKYVLFVDSQSDIHLVVELAKVYTNDNDYDMMTKELPRGKFEACCDIAGLAISCT</sequence>
<dbReference type="Proteomes" id="UP001058974">
    <property type="component" value="Chromosome 6"/>
</dbReference>
<accession>A0A9D4WGA0</accession>
<keyword evidence="2" id="KW-1185">Reference proteome</keyword>
<protein>
    <recommendedName>
        <fullName evidence="3">Retrovirus-related Pol polyprotein from transposon TNT 1-94</fullName>
    </recommendedName>
</protein>
<evidence type="ECO:0000313" key="2">
    <source>
        <dbReference type="Proteomes" id="UP001058974"/>
    </source>
</evidence>
<reference evidence="1 2" key="1">
    <citation type="journal article" date="2022" name="Nat. Genet.">
        <title>Improved pea reference genome and pan-genome highlight genomic features and evolutionary characteristics.</title>
        <authorList>
            <person name="Yang T."/>
            <person name="Liu R."/>
            <person name="Luo Y."/>
            <person name="Hu S."/>
            <person name="Wang D."/>
            <person name="Wang C."/>
            <person name="Pandey M.K."/>
            <person name="Ge S."/>
            <person name="Xu Q."/>
            <person name="Li N."/>
            <person name="Li G."/>
            <person name="Huang Y."/>
            <person name="Saxena R.K."/>
            <person name="Ji Y."/>
            <person name="Li M."/>
            <person name="Yan X."/>
            <person name="He Y."/>
            <person name="Liu Y."/>
            <person name="Wang X."/>
            <person name="Xiang C."/>
            <person name="Varshney R.K."/>
            <person name="Ding H."/>
            <person name="Gao S."/>
            <person name="Zong X."/>
        </authorList>
    </citation>
    <scope>NUCLEOTIDE SEQUENCE [LARGE SCALE GENOMIC DNA]</scope>
    <source>
        <strain evidence="1 2">cv. Zhongwan 6</strain>
    </source>
</reference>
<dbReference type="PANTHER" id="PTHR11439">
    <property type="entry name" value="GAG-POL-RELATED RETROTRANSPOSON"/>
    <property type="match status" value="1"/>
</dbReference>
<comment type="caution">
    <text evidence="1">The sequence shown here is derived from an EMBL/GenBank/DDBJ whole genome shotgun (WGS) entry which is preliminary data.</text>
</comment>
<name>A0A9D4WGA0_PEA</name>
<dbReference type="CDD" id="cd09272">
    <property type="entry name" value="RNase_HI_RT_Ty1"/>
    <property type="match status" value="1"/>
</dbReference>
<proteinExistence type="predicted"/>
<evidence type="ECO:0008006" key="3">
    <source>
        <dbReference type="Google" id="ProtNLM"/>
    </source>
</evidence>
<dbReference type="Gramene" id="Psat06G0568600-T1">
    <property type="protein sequence ID" value="KAI5400938.1"/>
    <property type="gene ID" value="KIW84_065686"/>
</dbReference>
<dbReference type="PANTHER" id="PTHR11439:SF467">
    <property type="entry name" value="INTEGRASE CATALYTIC DOMAIN-CONTAINING PROTEIN"/>
    <property type="match status" value="1"/>
</dbReference>
<evidence type="ECO:0000313" key="1">
    <source>
        <dbReference type="EMBL" id="KAI5400938.1"/>
    </source>
</evidence>
<dbReference type="AlphaFoldDB" id="A0A9D4WGA0"/>
<dbReference type="EMBL" id="JAMSHJ010000006">
    <property type="protein sequence ID" value="KAI5400938.1"/>
    <property type="molecule type" value="Genomic_DNA"/>
</dbReference>
<gene>
    <name evidence="1" type="ORF">KIW84_065686</name>
</gene>
<organism evidence="1 2">
    <name type="scientific">Pisum sativum</name>
    <name type="common">Garden pea</name>
    <name type="synonym">Lathyrus oleraceus</name>
    <dbReference type="NCBI Taxonomy" id="3888"/>
    <lineage>
        <taxon>Eukaryota</taxon>
        <taxon>Viridiplantae</taxon>
        <taxon>Streptophyta</taxon>
        <taxon>Embryophyta</taxon>
        <taxon>Tracheophyta</taxon>
        <taxon>Spermatophyta</taxon>
        <taxon>Magnoliopsida</taxon>
        <taxon>eudicotyledons</taxon>
        <taxon>Gunneridae</taxon>
        <taxon>Pentapetalae</taxon>
        <taxon>rosids</taxon>
        <taxon>fabids</taxon>
        <taxon>Fabales</taxon>
        <taxon>Fabaceae</taxon>
        <taxon>Papilionoideae</taxon>
        <taxon>50 kb inversion clade</taxon>
        <taxon>NPAAA clade</taxon>
        <taxon>Hologalegina</taxon>
        <taxon>IRL clade</taxon>
        <taxon>Fabeae</taxon>
        <taxon>Lathyrus</taxon>
    </lineage>
</organism>